<keyword evidence="4" id="KW-0949">S-adenosyl-L-methionine</keyword>
<evidence type="ECO:0000313" key="12">
    <source>
        <dbReference type="EMBL" id="AJA50897.1"/>
    </source>
</evidence>
<dbReference type="EMBL" id="JPGY02000001">
    <property type="protein sequence ID" value="KRU13094.1"/>
    <property type="molecule type" value="Genomic_DNA"/>
</dbReference>
<feature type="domain" description="Radical SAM core" evidence="11">
    <location>
        <begin position="17"/>
        <end position="293"/>
    </location>
</feature>
<dbReference type="PANTHER" id="PTHR30352:SF4">
    <property type="entry name" value="PYRUVATE FORMATE-LYASE 2-ACTIVATING ENZYME"/>
    <property type="match status" value="1"/>
</dbReference>
<reference evidence="13 14" key="3">
    <citation type="journal article" name="Genome Announc.">
        <title>Improved Draft Genome Sequence of Clostridium pasteurianum Strain ATCC 6013 (DSM 525) Using a Hybrid Next-Generation Sequencing Approach.</title>
        <authorList>
            <person name="Pyne M.E."/>
            <person name="Utturkar S."/>
            <person name="Brown S.D."/>
            <person name="Moo-Young M."/>
            <person name="Chung D.A."/>
            <person name="Chou C.P."/>
        </authorList>
    </citation>
    <scope>NUCLEOTIDE SEQUENCE [LARGE SCALE GENOMIC DNA]</scope>
    <source>
        <strain evidence="13 14">ATCC 6013</strain>
    </source>
</reference>
<evidence type="ECO:0000256" key="9">
    <source>
        <dbReference type="ARBA" id="ARBA00047365"/>
    </source>
</evidence>
<keyword evidence="6 12" id="KW-0560">Oxidoreductase</keyword>
<dbReference type="PROSITE" id="PS51379">
    <property type="entry name" value="4FE4S_FER_2"/>
    <property type="match status" value="2"/>
</dbReference>
<evidence type="ECO:0000256" key="1">
    <source>
        <dbReference type="ARBA" id="ARBA00001966"/>
    </source>
</evidence>
<dbReference type="EC" id="1.97.1.-" evidence="12"/>
<protein>
    <submittedName>
        <fullName evidence="12">4-hydroxyphenylacetate decarboxylase activating enzyme</fullName>
        <ecNumber evidence="12">1.97.1.-</ecNumber>
    </submittedName>
    <submittedName>
        <fullName evidence="13">Glycyl-radical enzyme activating protein family</fullName>
        <ecNumber evidence="13">1.97.1.4</ecNumber>
    </submittedName>
</protein>
<feature type="domain" description="4Fe-4S ferredoxin-type" evidence="10">
    <location>
        <begin position="48"/>
        <end position="77"/>
    </location>
</feature>
<reference evidence="12 15" key="1">
    <citation type="journal article" date="2015" name="Genome Announc.">
        <title>Complete Genome Sequence of the Nitrogen-Fixing and Solvent-Producing Clostridium pasteurianum DSM 525.</title>
        <authorList>
            <person name="Poehlein A."/>
            <person name="Grosse-Honebrink A."/>
            <person name="Zhang Y."/>
            <person name="Minton N.P."/>
            <person name="Daniel R."/>
        </authorList>
    </citation>
    <scope>NUCLEOTIDE SEQUENCE [LARGE SCALE GENOMIC DNA]</scope>
    <source>
        <strain evidence="12">DSM 525</strain>
        <strain evidence="15">DSM 525 / ATCC 6013</strain>
    </source>
</reference>
<evidence type="ECO:0000313" key="14">
    <source>
        <dbReference type="Proteomes" id="UP000028042"/>
    </source>
</evidence>
<keyword evidence="8" id="KW-0411">Iron-sulfur</keyword>
<evidence type="ECO:0000259" key="10">
    <source>
        <dbReference type="PROSITE" id="PS51379"/>
    </source>
</evidence>
<dbReference type="Proteomes" id="UP000028042">
    <property type="component" value="Unassembled WGS sequence"/>
</dbReference>
<evidence type="ECO:0000256" key="2">
    <source>
        <dbReference type="ARBA" id="ARBA00009777"/>
    </source>
</evidence>
<dbReference type="PANTHER" id="PTHR30352">
    <property type="entry name" value="PYRUVATE FORMATE-LYASE-ACTIVATING ENZYME"/>
    <property type="match status" value="1"/>
</dbReference>
<keyword evidence="3" id="KW-0004">4Fe-4S</keyword>
<dbReference type="KEGG" id="cpat:CLPA_c08090"/>
<dbReference type="Pfam" id="PF04055">
    <property type="entry name" value="Radical_SAM"/>
    <property type="match status" value="1"/>
</dbReference>
<dbReference type="SFLD" id="SFLDG01118">
    <property type="entry name" value="activating_enzymes__group_2"/>
    <property type="match status" value="1"/>
</dbReference>
<dbReference type="NCBIfam" id="TIGR02494">
    <property type="entry name" value="PFLE_PFLC"/>
    <property type="match status" value="1"/>
</dbReference>
<dbReference type="EC" id="1.97.1.4" evidence="13"/>
<dbReference type="PATRIC" id="fig|1262449.3.peg.3230"/>
<gene>
    <name evidence="12" type="primary">hpdA</name>
    <name evidence="12" type="ORF">CLPA_c08090</name>
    <name evidence="13" type="ORF">CP6013_02342</name>
</gene>
<feature type="domain" description="4Fe-4S ferredoxin-type" evidence="10">
    <location>
        <begin position="78"/>
        <end position="106"/>
    </location>
</feature>
<evidence type="ECO:0000256" key="6">
    <source>
        <dbReference type="ARBA" id="ARBA00023002"/>
    </source>
</evidence>
<dbReference type="InterPro" id="IPR017900">
    <property type="entry name" value="4Fe4S_Fe_S_CS"/>
</dbReference>
<organism evidence="12 15">
    <name type="scientific">Clostridium pasteurianum DSM 525 = ATCC 6013</name>
    <dbReference type="NCBI Taxonomy" id="1262449"/>
    <lineage>
        <taxon>Bacteria</taxon>
        <taxon>Bacillati</taxon>
        <taxon>Bacillota</taxon>
        <taxon>Clostridia</taxon>
        <taxon>Eubacteriales</taxon>
        <taxon>Clostridiaceae</taxon>
        <taxon>Clostridium</taxon>
    </lineage>
</organism>
<dbReference type="InterPro" id="IPR034457">
    <property type="entry name" value="Organic_radical-activating"/>
</dbReference>
<dbReference type="InterPro" id="IPR040074">
    <property type="entry name" value="BssD/PflA/YjjW"/>
</dbReference>
<dbReference type="InterPro" id="IPR012839">
    <property type="entry name" value="Organic_radical_activase"/>
</dbReference>
<name>A0A0H3J0P0_CLOPA</name>
<keyword evidence="15" id="KW-1185">Reference proteome</keyword>
<dbReference type="InterPro" id="IPR017896">
    <property type="entry name" value="4Fe4S_Fe-S-bd"/>
</dbReference>
<evidence type="ECO:0000313" key="13">
    <source>
        <dbReference type="EMBL" id="KRU13094.1"/>
    </source>
</evidence>
<dbReference type="InterPro" id="IPR058240">
    <property type="entry name" value="rSAM_sf"/>
</dbReference>
<dbReference type="SUPFAM" id="SSF54862">
    <property type="entry name" value="4Fe-4S ferredoxins"/>
    <property type="match status" value="1"/>
</dbReference>
<dbReference type="Gene3D" id="3.30.70.20">
    <property type="match status" value="1"/>
</dbReference>
<dbReference type="PROSITE" id="PS00198">
    <property type="entry name" value="4FE4S_FER_1"/>
    <property type="match status" value="1"/>
</dbReference>
<dbReference type="GO" id="GO:0046872">
    <property type="term" value="F:metal ion binding"/>
    <property type="evidence" value="ECO:0007669"/>
    <property type="project" value="UniProtKB-KW"/>
</dbReference>
<dbReference type="GO" id="GO:0051539">
    <property type="term" value="F:4 iron, 4 sulfur cluster binding"/>
    <property type="evidence" value="ECO:0007669"/>
    <property type="project" value="UniProtKB-KW"/>
</dbReference>
<comment type="similarity">
    <text evidence="2">Belongs to the organic radical-activating enzymes family.</text>
</comment>
<dbReference type="InterPro" id="IPR007197">
    <property type="entry name" value="rSAM"/>
</dbReference>
<dbReference type="AlphaFoldDB" id="A0A0H3J0P0"/>
<evidence type="ECO:0000256" key="5">
    <source>
        <dbReference type="ARBA" id="ARBA00022723"/>
    </source>
</evidence>
<evidence type="ECO:0000256" key="8">
    <source>
        <dbReference type="ARBA" id="ARBA00023014"/>
    </source>
</evidence>
<dbReference type="GO" id="GO:0043365">
    <property type="term" value="F:[formate-C-acetyltransferase]-activating enzyme activity"/>
    <property type="evidence" value="ECO:0007669"/>
    <property type="project" value="UniProtKB-EC"/>
</dbReference>
<keyword evidence="5" id="KW-0479">Metal-binding</keyword>
<dbReference type="PROSITE" id="PS01087">
    <property type="entry name" value="RADICAL_ACTIVATING"/>
    <property type="match status" value="1"/>
</dbReference>
<reference evidence="13" key="2">
    <citation type="submission" date="2015-10" db="EMBL/GenBank/DDBJ databases">
        <title>Improved Draft Genome Sequence of Clostridium pasteurianum Strain ATCC 6013 (DSM 525) Using a Hybrid Next-Generation Sequencing Approach.</title>
        <authorList>
            <person name="Pyne M.E."/>
            <person name="Utturkar S.M."/>
            <person name="Brown S.D."/>
            <person name="Moo-Young M."/>
            <person name="Chung D.A."/>
            <person name="Chou P.C."/>
        </authorList>
    </citation>
    <scope>NUCLEOTIDE SEQUENCE</scope>
    <source>
        <strain evidence="13">ATCC 6013</strain>
    </source>
</reference>
<dbReference type="RefSeq" id="WP_003446948.1">
    <property type="nucleotide sequence ID" value="NZ_ANZB01000013.1"/>
</dbReference>
<dbReference type="eggNOG" id="COG1180">
    <property type="taxonomic scope" value="Bacteria"/>
</dbReference>
<dbReference type="PROSITE" id="PS51918">
    <property type="entry name" value="RADICAL_SAM"/>
    <property type="match status" value="1"/>
</dbReference>
<dbReference type="InterPro" id="IPR001989">
    <property type="entry name" value="Radical_activat_CS"/>
</dbReference>
<sequence length="300" mass="34396">MKDMTASIFNIQRYSVNDGPGIRTVVFFKGCPLQCGWCSNPESQNSTAQITWDRSKCVKCLRCVNSCPHKAVSLDNDRIVINSYKCTACFDCVKYCPAKALKIEGKSLTLSKVLEEVLKDKVFYEESKGGVTLSGGEVLQQHVFADELLKLLKRENIHTAIETTGYISKEIFSEFIENVDLLLFDIKHYDREKHFQAAKVYNDIIIDNLKTAIDMEKDVIIRIPVIPTVNSSLEDAKEFCKLLKSLGANKVNLLPFHQFGEKKYELLNKDYKFKHVKQLHEENLSDYKNIFIENGFDCYF</sequence>
<evidence type="ECO:0000256" key="4">
    <source>
        <dbReference type="ARBA" id="ARBA00022691"/>
    </source>
</evidence>
<dbReference type="Pfam" id="PF12837">
    <property type="entry name" value="Fer4_6"/>
    <property type="match status" value="1"/>
</dbReference>
<dbReference type="SFLD" id="SFLDS00029">
    <property type="entry name" value="Radical_SAM"/>
    <property type="match status" value="1"/>
</dbReference>
<comment type="cofactor">
    <cofactor evidence="1">
        <name>[4Fe-4S] cluster</name>
        <dbReference type="ChEBI" id="CHEBI:49883"/>
    </cofactor>
</comment>
<evidence type="ECO:0000256" key="7">
    <source>
        <dbReference type="ARBA" id="ARBA00023004"/>
    </source>
</evidence>
<comment type="catalytic activity">
    <reaction evidence="9">
        <text>glycyl-[protein] + reduced [flavodoxin] + S-adenosyl-L-methionine = glycin-2-yl radical-[protein] + semiquinone [flavodoxin] + 5'-deoxyadenosine + L-methionine + H(+)</text>
        <dbReference type="Rhea" id="RHEA:61976"/>
        <dbReference type="Rhea" id="RHEA-COMP:10622"/>
        <dbReference type="Rhea" id="RHEA-COMP:14480"/>
        <dbReference type="Rhea" id="RHEA-COMP:15993"/>
        <dbReference type="Rhea" id="RHEA-COMP:15994"/>
        <dbReference type="ChEBI" id="CHEBI:15378"/>
        <dbReference type="ChEBI" id="CHEBI:17319"/>
        <dbReference type="ChEBI" id="CHEBI:29947"/>
        <dbReference type="ChEBI" id="CHEBI:32722"/>
        <dbReference type="ChEBI" id="CHEBI:57618"/>
        <dbReference type="ChEBI" id="CHEBI:57844"/>
        <dbReference type="ChEBI" id="CHEBI:59789"/>
        <dbReference type="ChEBI" id="CHEBI:140311"/>
    </reaction>
</comment>
<evidence type="ECO:0000313" key="15">
    <source>
        <dbReference type="Proteomes" id="UP000030905"/>
    </source>
</evidence>
<evidence type="ECO:0000256" key="3">
    <source>
        <dbReference type="ARBA" id="ARBA00022485"/>
    </source>
</evidence>
<dbReference type="GeneID" id="93073021"/>
<proteinExistence type="inferred from homology"/>
<dbReference type="SUPFAM" id="SSF102114">
    <property type="entry name" value="Radical SAM enzymes"/>
    <property type="match status" value="1"/>
</dbReference>
<keyword evidence="7" id="KW-0408">Iron</keyword>
<dbReference type="Proteomes" id="UP000030905">
    <property type="component" value="Chromosome"/>
</dbReference>
<evidence type="ECO:0000259" key="11">
    <source>
        <dbReference type="PROSITE" id="PS51918"/>
    </source>
</evidence>
<dbReference type="PIRSF" id="PIRSF000371">
    <property type="entry name" value="PFL_act_enz"/>
    <property type="match status" value="1"/>
</dbReference>
<dbReference type="SFLD" id="SFLDG01066">
    <property type="entry name" value="organic_radical-activating_enz"/>
    <property type="match status" value="1"/>
</dbReference>
<dbReference type="KEGG" id="cpae:CPAST_c08090"/>
<dbReference type="Gene3D" id="3.80.30.10">
    <property type="entry name" value="pyruvate-formate lyase- activating enzyme"/>
    <property type="match status" value="1"/>
</dbReference>
<accession>A0A0H3J0P0</accession>
<dbReference type="EMBL" id="CP009268">
    <property type="protein sequence ID" value="AJA50897.1"/>
    <property type="molecule type" value="Genomic_DNA"/>
</dbReference>